<dbReference type="PANTHER" id="PTHR20941">
    <property type="entry name" value="FOLATE SYNTHESIS PROTEINS"/>
    <property type="match status" value="1"/>
</dbReference>
<evidence type="ECO:0000256" key="14">
    <source>
        <dbReference type="ARBA" id="ARBA00023268"/>
    </source>
</evidence>
<dbReference type="SUPFAM" id="SSF55083">
    <property type="entry name" value="6-hydroxymethyl-7,8-dihydropterin pyrophosphokinase, HPPK"/>
    <property type="match status" value="1"/>
</dbReference>
<dbReference type="GO" id="GO:0016301">
    <property type="term" value="F:kinase activity"/>
    <property type="evidence" value="ECO:0007669"/>
    <property type="project" value="UniProtKB-KW"/>
</dbReference>
<evidence type="ECO:0000256" key="8">
    <source>
        <dbReference type="ARBA" id="ARBA00022723"/>
    </source>
</evidence>
<organism evidence="16 17">
    <name type="scientific">Nannochloropsis salina CCMP1776</name>
    <dbReference type="NCBI Taxonomy" id="1027361"/>
    <lineage>
        <taxon>Eukaryota</taxon>
        <taxon>Sar</taxon>
        <taxon>Stramenopiles</taxon>
        <taxon>Ochrophyta</taxon>
        <taxon>Eustigmatophyceae</taxon>
        <taxon>Eustigmatales</taxon>
        <taxon>Monodopsidaceae</taxon>
        <taxon>Microchloropsis</taxon>
        <taxon>Microchloropsis salina</taxon>
    </lineage>
</organism>
<dbReference type="NCBIfam" id="TIGR01496">
    <property type="entry name" value="DHPS"/>
    <property type="match status" value="1"/>
</dbReference>
<dbReference type="GO" id="GO:0005524">
    <property type="term" value="F:ATP binding"/>
    <property type="evidence" value="ECO:0007669"/>
    <property type="project" value="UniProtKB-KW"/>
</dbReference>
<proteinExistence type="inferred from homology"/>
<dbReference type="Proteomes" id="UP000355283">
    <property type="component" value="Unassembled WGS sequence"/>
</dbReference>
<dbReference type="GO" id="GO:0046656">
    <property type="term" value="P:folic acid biosynthetic process"/>
    <property type="evidence" value="ECO:0007669"/>
    <property type="project" value="UniProtKB-KW"/>
</dbReference>
<dbReference type="EMBL" id="SDOX01000011">
    <property type="protein sequence ID" value="TFJ85774.1"/>
    <property type="molecule type" value="Genomic_DNA"/>
</dbReference>
<dbReference type="PROSITE" id="PS50972">
    <property type="entry name" value="PTERIN_BINDING"/>
    <property type="match status" value="1"/>
</dbReference>
<dbReference type="Pfam" id="PF01288">
    <property type="entry name" value="HPPK"/>
    <property type="match status" value="1"/>
</dbReference>
<keyword evidence="14" id="KW-0511">Multifunctional enzyme</keyword>
<evidence type="ECO:0000256" key="4">
    <source>
        <dbReference type="ARBA" id="ARBA00004763"/>
    </source>
</evidence>
<dbReference type="PROSITE" id="PS00792">
    <property type="entry name" value="DHPS_1"/>
    <property type="match status" value="1"/>
</dbReference>
<dbReference type="GO" id="GO:0004156">
    <property type="term" value="F:dihydropteroate synthase activity"/>
    <property type="evidence" value="ECO:0007669"/>
    <property type="project" value="UniProtKB-EC"/>
</dbReference>
<dbReference type="InterPro" id="IPR035907">
    <property type="entry name" value="Hppk_sf"/>
</dbReference>
<evidence type="ECO:0000256" key="13">
    <source>
        <dbReference type="ARBA" id="ARBA00022909"/>
    </source>
</evidence>
<dbReference type="PROSITE" id="PS00794">
    <property type="entry name" value="HPPK"/>
    <property type="match status" value="1"/>
</dbReference>
<evidence type="ECO:0000256" key="11">
    <source>
        <dbReference type="ARBA" id="ARBA00022840"/>
    </source>
</evidence>
<evidence type="ECO:0000256" key="9">
    <source>
        <dbReference type="ARBA" id="ARBA00022741"/>
    </source>
</evidence>
<comment type="pathway">
    <text evidence="5">Cofactor biosynthesis; tetrahydrofolate biosynthesis; 2-amino-4-hydroxy-6-hydroxymethyl-7,8-dihydropteridine diphosphate from 7,8-dihydroneopterin triphosphate: step 4/4.</text>
</comment>
<evidence type="ECO:0000256" key="7">
    <source>
        <dbReference type="ARBA" id="ARBA00022679"/>
    </source>
</evidence>
<sequence length="503" mass="55223">MGLLMALRRQGRPDTLVGGGRHRLFPIRPYHVYIGLGSNLGCRAKNLKLAVEALNEPTIGHVQSISGLYQSKAQYVIEQPDFLNAVCQIQTTLSPFGLLDRLKEIERRLGRVKAAQRFGPRAVDLDILYYHEDEDPSRIITVARQGERNGSDEGSLFVPHTRLHEREFVLRPLAELAPWLSHPLRENLTVQQMLGACEKSRSETSSPLVRVLPLRWQEGDNMLLLPLDNKHRETPSLVMGILNATPDSFSDGGKDGGCVNSAVERALGMRDQGATIIDIGGESTRPGASEVEEKEELGRVLPIIEGIRAQDKNVLLSIDTRRAMIAQAAVEAGADVINDVSGGAFDSEMLPAVAALNVPYVIMHTRGTPQTMTEAAHTAYSRDPVGDVVRELRRAVRRAERKGVRRWSMIVDPGIGFAKDLETNIALLRGLDRLNEEIAGLPLLVGASRKRFIGTLCGETQADKRDVGTSVVNAVAILRGAALLRVHNVAMARQTVRLADTLR</sequence>
<evidence type="ECO:0000256" key="1">
    <source>
        <dbReference type="ARBA" id="ARBA00000012"/>
    </source>
</evidence>
<evidence type="ECO:0000313" key="17">
    <source>
        <dbReference type="Proteomes" id="UP000355283"/>
    </source>
</evidence>
<keyword evidence="11" id="KW-0067">ATP-binding</keyword>
<dbReference type="InterPro" id="IPR000550">
    <property type="entry name" value="Hppk"/>
</dbReference>
<comment type="catalytic activity">
    <reaction evidence="1">
        <text>(7,8-dihydropterin-6-yl)methyl diphosphate + 4-aminobenzoate = 7,8-dihydropteroate + diphosphate</text>
        <dbReference type="Rhea" id="RHEA:19949"/>
        <dbReference type="ChEBI" id="CHEBI:17836"/>
        <dbReference type="ChEBI" id="CHEBI:17839"/>
        <dbReference type="ChEBI" id="CHEBI:33019"/>
        <dbReference type="ChEBI" id="CHEBI:72950"/>
        <dbReference type="EC" id="2.5.1.15"/>
    </reaction>
</comment>
<dbReference type="InterPro" id="IPR006390">
    <property type="entry name" value="DHP_synth_dom"/>
</dbReference>
<gene>
    <name evidence="16" type="ORF">NSK_003278</name>
</gene>
<dbReference type="CDD" id="cd00739">
    <property type="entry name" value="DHPS"/>
    <property type="match status" value="1"/>
</dbReference>
<dbReference type="GO" id="GO:0046872">
    <property type="term" value="F:metal ion binding"/>
    <property type="evidence" value="ECO:0007669"/>
    <property type="project" value="UniProtKB-KW"/>
</dbReference>
<dbReference type="AlphaFoldDB" id="A0A4D9D423"/>
<comment type="caution">
    <text evidence="16">The sequence shown here is derived from an EMBL/GenBank/DDBJ whole genome shotgun (WGS) entry which is preliminary data.</text>
</comment>
<dbReference type="OrthoDB" id="615426at2759"/>
<evidence type="ECO:0000256" key="6">
    <source>
        <dbReference type="ARBA" id="ARBA00009951"/>
    </source>
</evidence>
<name>A0A4D9D423_9STRA</name>
<evidence type="ECO:0000256" key="2">
    <source>
        <dbReference type="ARBA" id="ARBA00000198"/>
    </source>
</evidence>
<evidence type="ECO:0000256" key="3">
    <source>
        <dbReference type="ARBA" id="ARBA00001946"/>
    </source>
</evidence>
<accession>A0A4D9D423</accession>
<dbReference type="PANTHER" id="PTHR20941:SF1">
    <property type="entry name" value="FOLIC ACID SYNTHESIS PROTEIN FOL1"/>
    <property type="match status" value="1"/>
</dbReference>
<evidence type="ECO:0000256" key="12">
    <source>
        <dbReference type="ARBA" id="ARBA00022842"/>
    </source>
</evidence>
<keyword evidence="7" id="KW-0808">Transferase</keyword>
<dbReference type="Pfam" id="PF00809">
    <property type="entry name" value="Pterin_bind"/>
    <property type="match status" value="1"/>
</dbReference>
<keyword evidence="12" id="KW-0460">Magnesium</keyword>
<evidence type="ECO:0000313" key="16">
    <source>
        <dbReference type="EMBL" id="TFJ85774.1"/>
    </source>
</evidence>
<dbReference type="Gene3D" id="3.20.20.20">
    <property type="entry name" value="Dihydropteroate synthase-like"/>
    <property type="match status" value="1"/>
</dbReference>
<dbReference type="GO" id="GO:0005740">
    <property type="term" value="C:mitochondrial envelope"/>
    <property type="evidence" value="ECO:0007669"/>
    <property type="project" value="TreeGrafter"/>
</dbReference>
<comment type="catalytic activity">
    <reaction evidence="2">
        <text>6-hydroxymethyl-7,8-dihydropterin + ATP = (7,8-dihydropterin-6-yl)methyl diphosphate + AMP + H(+)</text>
        <dbReference type="Rhea" id="RHEA:11412"/>
        <dbReference type="ChEBI" id="CHEBI:15378"/>
        <dbReference type="ChEBI" id="CHEBI:30616"/>
        <dbReference type="ChEBI" id="CHEBI:44841"/>
        <dbReference type="ChEBI" id="CHEBI:72950"/>
        <dbReference type="ChEBI" id="CHEBI:456215"/>
        <dbReference type="EC" id="2.7.6.3"/>
    </reaction>
</comment>
<reference evidence="16 17" key="1">
    <citation type="submission" date="2019-01" db="EMBL/GenBank/DDBJ databases">
        <title>Nuclear Genome Assembly of the Microalgal Biofuel strain Nannochloropsis salina CCMP1776.</title>
        <authorList>
            <person name="Hovde B."/>
        </authorList>
    </citation>
    <scope>NUCLEOTIDE SEQUENCE [LARGE SCALE GENOMIC DNA]</scope>
    <source>
        <strain evidence="16 17">CCMP1776</strain>
    </source>
</reference>
<dbReference type="GO" id="GO:0003848">
    <property type="term" value="F:2-amino-4-hydroxy-6-hydroxymethyldihydropteridine diphosphokinase activity"/>
    <property type="evidence" value="ECO:0007669"/>
    <property type="project" value="UniProtKB-EC"/>
</dbReference>
<dbReference type="PROSITE" id="PS00793">
    <property type="entry name" value="DHPS_2"/>
    <property type="match status" value="1"/>
</dbReference>
<feature type="domain" description="Pterin-binding" evidence="15">
    <location>
        <begin position="236"/>
        <end position="497"/>
    </location>
</feature>
<dbReference type="NCBIfam" id="TIGR01498">
    <property type="entry name" value="folK"/>
    <property type="match status" value="1"/>
</dbReference>
<dbReference type="FunFam" id="3.20.20.20:FF:000006">
    <property type="entry name" value="Dihydropteroate synthase"/>
    <property type="match status" value="1"/>
</dbReference>
<dbReference type="CDD" id="cd00483">
    <property type="entry name" value="HPPK"/>
    <property type="match status" value="1"/>
</dbReference>
<keyword evidence="10" id="KW-0418">Kinase</keyword>
<keyword evidence="9" id="KW-0547">Nucleotide-binding</keyword>
<dbReference type="InterPro" id="IPR000489">
    <property type="entry name" value="Pterin-binding_dom"/>
</dbReference>
<evidence type="ECO:0000256" key="10">
    <source>
        <dbReference type="ARBA" id="ARBA00022777"/>
    </source>
</evidence>
<keyword evidence="8" id="KW-0479">Metal-binding</keyword>
<dbReference type="Gene3D" id="3.30.70.560">
    <property type="entry name" value="7,8-Dihydro-6-hydroxymethylpterin-pyrophosphokinase HPPK"/>
    <property type="match status" value="1"/>
</dbReference>
<dbReference type="SUPFAM" id="SSF51717">
    <property type="entry name" value="Dihydropteroate synthetase-like"/>
    <property type="match status" value="1"/>
</dbReference>
<evidence type="ECO:0000259" key="15">
    <source>
        <dbReference type="PROSITE" id="PS50972"/>
    </source>
</evidence>
<dbReference type="GO" id="GO:0046654">
    <property type="term" value="P:tetrahydrofolate biosynthetic process"/>
    <property type="evidence" value="ECO:0007669"/>
    <property type="project" value="UniProtKB-UniPathway"/>
</dbReference>
<evidence type="ECO:0000256" key="5">
    <source>
        <dbReference type="ARBA" id="ARBA00005051"/>
    </source>
</evidence>
<dbReference type="InterPro" id="IPR045031">
    <property type="entry name" value="DHP_synth-like"/>
</dbReference>
<dbReference type="InterPro" id="IPR011005">
    <property type="entry name" value="Dihydropteroate_synth-like_sf"/>
</dbReference>
<comment type="cofactor">
    <cofactor evidence="3">
        <name>Mg(2+)</name>
        <dbReference type="ChEBI" id="CHEBI:18420"/>
    </cofactor>
</comment>
<comment type="similarity">
    <text evidence="6">In the C-terminal section; belongs to the DHPS family.</text>
</comment>
<keyword evidence="13" id="KW-0289">Folate biosynthesis</keyword>
<comment type="pathway">
    <text evidence="4">Cofactor biosynthesis; tetrahydrofolate biosynthesis; 7,8-dihydrofolate from 2-amino-4-hydroxy-6-hydroxymethyl-7,8-dihydropteridine diphosphate and 4-aminobenzoate: step 1/2.</text>
</comment>
<dbReference type="UniPathway" id="UPA00077">
    <property type="reaction ID" value="UER00155"/>
</dbReference>
<keyword evidence="17" id="KW-1185">Reference proteome</keyword>
<protein>
    <recommendedName>
        <fullName evidence="15">Pterin-binding domain-containing protein</fullName>
    </recommendedName>
</protein>